<dbReference type="RefSeq" id="WP_253240993.1">
    <property type="nucleotide sequence ID" value="NZ_JAMYJR010000033.1"/>
</dbReference>
<dbReference type="InterPro" id="IPR035923">
    <property type="entry name" value="TT1751-like_sf"/>
</dbReference>
<protein>
    <submittedName>
        <fullName evidence="2">DUF302 domain-containing protein</fullName>
    </submittedName>
</protein>
<proteinExistence type="predicted"/>
<organism evidence="2 3">
    <name type="scientific">Paractinoplanes aksuensis</name>
    <dbReference type="NCBI Taxonomy" id="2939490"/>
    <lineage>
        <taxon>Bacteria</taxon>
        <taxon>Bacillati</taxon>
        <taxon>Actinomycetota</taxon>
        <taxon>Actinomycetes</taxon>
        <taxon>Micromonosporales</taxon>
        <taxon>Micromonosporaceae</taxon>
        <taxon>Paractinoplanes</taxon>
    </lineage>
</organism>
<dbReference type="Proteomes" id="UP001523369">
    <property type="component" value="Unassembled WGS sequence"/>
</dbReference>
<dbReference type="InterPro" id="IPR005180">
    <property type="entry name" value="DUF302"/>
</dbReference>
<feature type="domain" description="DUF302" evidence="1">
    <location>
        <begin position="75"/>
        <end position="132"/>
    </location>
</feature>
<gene>
    <name evidence="2" type="ORF">M1L60_30465</name>
</gene>
<dbReference type="SUPFAM" id="SSF103247">
    <property type="entry name" value="TT1751-like"/>
    <property type="match status" value="1"/>
</dbReference>
<name>A0ABT1DY07_9ACTN</name>
<evidence type="ECO:0000259" key="1">
    <source>
        <dbReference type="Pfam" id="PF03625"/>
    </source>
</evidence>
<evidence type="ECO:0000313" key="3">
    <source>
        <dbReference type="Proteomes" id="UP001523369"/>
    </source>
</evidence>
<dbReference type="Gene3D" id="3.30.310.70">
    <property type="entry name" value="TT1751-like domain"/>
    <property type="match status" value="1"/>
</dbReference>
<reference evidence="2 3" key="1">
    <citation type="submission" date="2022-06" db="EMBL/GenBank/DDBJ databases">
        <title>New Species of the Genus Actinoplanes, ActinopZanes ferrugineus.</title>
        <authorList>
            <person name="Ding P."/>
        </authorList>
    </citation>
    <scope>NUCLEOTIDE SEQUENCE [LARGE SCALE GENOMIC DNA]</scope>
    <source>
        <strain evidence="2 3">TRM88003</strain>
    </source>
</reference>
<sequence>MTETRSQVPVERVTLATTKKFDDVLAGIYEGVSRPDLPAAVKGWNTAGTYEEFGQLATEAAGPSGLLQFLRLDQDAVLNKIPGRTPQRLVRLLVGNPFTMTKMTRHVPEAGAYAPITLLVWEDGDTVRVAYDTTASLLTPYGNEEALDVARRLDEAVLTLLRGAV</sequence>
<comment type="caution">
    <text evidence="2">The sequence shown here is derived from an EMBL/GenBank/DDBJ whole genome shotgun (WGS) entry which is preliminary data.</text>
</comment>
<keyword evidence="3" id="KW-1185">Reference proteome</keyword>
<dbReference type="Pfam" id="PF03625">
    <property type="entry name" value="DUF302"/>
    <property type="match status" value="1"/>
</dbReference>
<evidence type="ECO:0000313" key="2">
    <source>
        <dbReference type="EMBL" id="MCO8274926.1"/>
    </source>
</evidence>
<accession>A0ABT1DY07</accession>
<dbReference type="EMBL" id="JAMYJR010000033">
    <property type="protein sequence ID" value="MCO8274926.1"/>
    <property type="molecule type" value="Genomic_DNA"/>
</dbReference>
<dbReference type="CDD" id="cd14797">
    <property type="entry name" value="DUF302"/>
    <property type="match status" value="1"/>
</dbReference>